<evidence type="ECO:0000256" key="1">
    <source>
        <dbReference type="ARBA" id="ARBA00022592"/>
    </source>
</evidence>
<evidence type="ECO:0000313" key="5">
    <source>
        <dbReference type="Proteomes" id="UP001235712"/>
    </source>
</evidence>
<dbReference type="NCBIfam" id="TIGR02135">
    <property type="entry name" value="phoU_full"/>
    <property type="match status" value="1"/>
</dbReference>
<proteinExistence type="inferred from homology"/>
<dbReference type="Gene3D" id="1.20.58.220">
    <property type="entry name" value="Phosphate transport system protein phou homolog 2, domain 2"/>
    <property type="match status" value="1"/>
</dbReference>
<dbReference type="PANTHER" id="PTHR42930:SF3">
    <property type="entry name" value="PHOSPHATE-SPECIFIC TRANSPORT SYSTEM ACCESSORY PROTEIN PHOU"/>
    <property type="match status" value="1"/>
</dbReference>
<feature type="domain" description="PhoU" evidence="3">
    <location>
        <begin position="20"/>
        <end position="108"/>
    </location>
</feature>
<keyword evidence="2" id="KW-0963">Cytoplasm</keyword>
<dbReference type="PIRSF" id="PIRSF003107">
    <property type="entry name" value="PhoU"/>
    <property type="match status" value="1"/>
</dbReference>
<dbReference type="SUPFAM" id="SSF109755">
    <property type="entry name" value="PhoU-like"/>
    <property type="match status" value="1"/>
</dbReference>
<dbReference type="EMBL" id="JAUSQZ010000001">
    <property type="protein sequence ID" value="MDP9830827.1"/>
    <property type="molecule type" value="Genomic_DNA"/>
</dbReference>
<evidence type="ECO:0000259" key="3">
    <source>
        <dbReference type="Pfam" id="PF01895"/>
    </source>
</evidence>
<evidence type="ECO:0000313" key="4">
    <source>
        <dbReference type="EMBL" id="MDP9830827.1"/>
    </source>
</evidence>
<gene>
    <name evidence="4" type="ORF">J2S57_006576</name>
</gene>
<keyword evidence="5" id="KW-1185">Reference proteome</keyword>
<accession>A0ABT9PDP2</accession>
<evidence type="ECO:0000256" key="2">
    <source>
        <dbReference type="PIRNR" id="PIRNR003107"/>
    </source>
</evidence>
<dbReference type="InterPro" id="IPR038078">
    <property type="entry name" value="PhoU-like_sf"/>
</dbReference>
<dbReference type="InterPro" id="IPR026022">
    <property type="entry name" value="PhoU_dom"/>
</dbReference>
<comment type="subcellular location">
    <subcellularLocation>
        <location evidence="2">Cytoplasm</location>
    </subcellularLocation>
</comment>
<dbReference type="Proteomes" id="UP001235712">
    <property type="component" value="Unassembled WGS sequence"/>
</dbReference>
<protein>
    <recommendedName>
        <fullName evidence="2">Phosphate-specific transport system accessory protein PhoU</fullName>
    </recommendedName>
</protein>
<dbReference type="PANTHER" id="PTHR42930">
    <property type="entry name" value="PHOSPHATE-SPECIFIC TRANSPORT SYSTEM ACCESSORY PROTEIN PHOU"/>
    <property type="match status" value="1"/>
</dbReference>
<keyword evidence="2" id="KW-0813">Transport</keyword>
<dbReference type="InterPro" id="IPR028366">
    <property type="entry name" value="PhoU"/>
</dbReference>
<organism evidence="4 5">
    <name type="scientific">Kineosporia succinea</name>
    <dbReference type="NCBI Taxonomy" id="84632"/>
    <lineage>
        <taxon>Bacteria</taxon>
        <taxon>Bacillati</taxon>
        <taxon>Actinomycetota</taxon>
        <taxon>Actinomycetes</taxon>
        <taxon>Kineosporiales</taxon>
        <taxon>Kineosporiaceae</taxon>
        <taxon>Kineosporia</taxon>
    </lineage>
</organism>
<comment type="caution">
    <text evidence="4">The sequence shown here is derived from an EMBL/GenBank/DDBJ whole genome shotgun (WGS) entry which is preliminary data.</text>
</comment>
<comment type="similarity">
    <text evidence="2">Belongs to the PhoU family.</text>
</comment>
<dbReference type="Pfam" id="PF01895">
    <property type="entry name" value="PhoU"/>
    <property type="match status" value="2"/>
</dbReference>
<comment type="subunit">
    <text evidence="2">Homodimer.</text>
</comment>
<comment type="function">
    <text evidence="2">Plays a role in the regulation of phosphate uptake.</text>
</comment>
<name>A0ABT9PDP2_9ACTN</name>
<feature type="domain" description="PhoU" evidence="3">
    <location>
        <begin position="125"/>
        <end position="208"/>
    </location>
</feature>
<sequence>MSGSVRREFEAALQAVDARLVEMAELAGEAIGRATTALLEADRALAESVIGDRERMSRLHDEVEEQVLVLIARQAPVATDLRSLLAALRMSGSLERMGDLARHVAKLVCLRHPDCAVPPDLRADIQRMGDSARRLAARVAGIIADRDLDAARRMEADDDEMDRLHRDLFTVILRQPPSGGVQAVVDMTLAGRFYERFGDQAVSVAHRVEFLVTGASEALHGDGS</sequence>
<reference evidence="4 5" key="1">
    <citation type="submission" date="2023-07" db="EMBL/GenBank/DDBJ databases">
        <title>Sequencing the genomes of 1000 actinobacteria strains.</title>
        <authorList>
            <person name="Klenk H.-P."/>
        </authorList>
    </citation>
    <scope>NUCLEOTIDE SEQUENCE [LARGE SCALE GENOMIC DNA]</scope>
    <source>
        <strain evidence="4 5">DSM 44388</strain>
    </source>
</reference>
<keyword evidence="1 2" id="KW-0592">Phosphate transport</keyword>